<dbReference type="Proteomes" id="UP000078348">
    <property type="component" value="Unassembled WGS sequence"/>
</dbReference>
<feature type="compositionally biased region" description="Basic and acidic residues" evidence="1">
    <location>
        <begin position="94"/>
        <end position="103"/>
    </location>
</feature>
<name>A0A196SBQ0_BLAHN</name>
<dbReference type="Pfam" id="PF10253">
    <property type="entry name" value="PRCC"/>
    <property type="match status" value="1"/>
</dbReference>
<dbReference type="AlphaFoldDB" id="A0A196SBQ0"/>
<organism evidence="2 3">
    <name type="scientific">Blastocystis sp. subtype 1 (strain ATCC 50177 / NandII)</name>
    <dbReference type="NCBI Taxonomy" id="478820"/>
    <lineage>
        <taxon>Eukaryota</taxon>
        <taxon>Sar</taxon>
        <taxon>Stramenopiles</taxon>
        <taxon>Bigyra</taxon>
        <taxon>Opalozoa</taxon>
        <taxon>Opalinata</taxon>
        <taxon>Blastocystidae</taxon>
        <taxon>Blastocystis</taxon>
    </lineage>
</organism>
<feature type="compositionally biased region" description="Basic and acidic residues" evidence="1">
    <location>
        <begin position="52"/>
        <end position="87"/>
    </location>
</feature>
<gene>
    <name evidence="2" type="ORF">AV274_4554</name>
</gene>
<accession>A0A196SBQ0</accession>
<feature type="compositionally biased region" description="Basic and acidic residues" evidence="1">
    <location>
        <begin position="264"/>
        <end position="284"/>
    </location>
</feature>
<evidence type="ECO:0000313" key="2">
    <source>
        <dbReference type="EMBL" id="OAO13746.1"/>
    </source>
</evidence>
<feature type="region of interest" description="Disordered" evidence="1">
    <location>
        <begin position="263"/>
        <end position="284"/>
    </location>
</feature>
<evidence type="ECO:0000256" key="1">
    <source>
        <dbReference type="SAM" id="MobiDB-lite"/>
    </source>
</evidence>
<reference evidence="2 3" key="1">
    <citation type="submission" date="2016-05" db="EMBL/GenBank/DDBJ databases">
        <title>Nuclear genome of Blastocystis sp. subtype 1 NandII.</title>
        <authorList>
            <person name="Gentekaki E."/>
            <person name="Curtis B."/>
            <person name="Stairs C."/>
            <person name="Eme L."/>
            <person name="Herman E."/>
            <person name="Klimes V."/>
            <person name="Arias M.C."/>
            <person name="Elias M."/>
            <person name="Hilliou F."/>
            <person name="Klute M."/>
            <person name="Malik S.-B."/>
            <person name="Pightling A."/>
            <person name="Rachubinski R."/>
            <person name="Salas D."/>
            <person name="Schlacht A."/>
            <person name="Suga H."/>
            <person name="Archibald J."/>
            <person name="Ball S.G."/>
            <person name="Clark G."/>
            <person name="Dacks J."/>
            <person name="Van Der Giezen M."/>
            <person name="Tsaousis A."/>
            <person name="Roger A."/>
        </authorList>
    </citation>
    <scope>NUCLEOTIDE SEQUENCE [LARGE SCALE GENOMIC DNA]</scope>
    <source>
        <strain evidence="3">ATCC 50177 / NandII</strain>
    </source>
</reference>
<dbReference type="EMBL" id="LXWW01000329">
    <property type="protein sequence ID" value="OAO13746.1"/>
    <property type="molecule type" value="Genomic_DNA"/>
</dbReference>
<sequence length="284" mass="32141">MLDLFSYGASDEEEDGHAESEPTSKEVKPTAIVSKEKRPNMQSLFATLPKPKNADRKRQRENDDSDEESKNDSKKQAKEGDTKEDRIPLNPFLDDAKALKAEETPQDYTVVYQTAQREVKEDSVGVEAAPVYGYASDNTYEVQGGYGGGYSQRQYEAFMRRSGMLAAASAKTAKEANLLGEDSKYYDKPMKEAIMQGNVVALNQRDVYDSSTGASSEYWEKKDKKQSIAQGFGKYAHIAPTQVQQTRHQFTYLVSQAIDSLTDMDSRREREKRMRKETRAKYGW</sequence>
<keyword evidence="3" id="KW-1185">Reference proteome</keyword>
<feature type="region of interest" description="Disordered" evidence="1">
    <location>
        <begin position="1"/>
        <end position="107"/>
    </location>
</feature>
<evidence type="ECO:0000313" key="3">
    <source>
        <dbReference type="Proteomes" id="UP000078348"/>
    </source>
</evidence>
<dbReference type="InterPro" id="IPR018800">
    <property type="entry name" value="PRCC"/>
</dbReference>
<dbReference type="OrthoDB" id="10574765at2759"/>
<protein>
    <submittedName>
        <fullName evidence="2">Uncharacterized protein</fullName>
    </submittedName>
</protein>
<comment type="caution">
    <text evidence="2">The sequence shown here is derived from an EMBL/GenBank/DDBJ whole genome shotgun (WGS) entry which is preliminary data.</text>
</comment>
<proteinExistence type="predicted"/>
<feature type="compositionally biased region" description="Basic and acidic residues" evidence="1">
    <location>
        <begin position="17"/>
        <end position="39"/>
    </location>
</feature>